<dbReference type="RefSeq" id="WP_067711170.1">
    <property type="nucleotide sequence ID" value="NZ_LPVJ01000003.1"/>
</dbReference>
<evidence type="ECO:0000313" key="3">
    <source>
        <dbReference type="Proteomes" id="UP000053557"/>
    </source>
</evidence>
<organism evidence="2 3">
    <name type="scientific">Ferroacidibacillus organovorans</name>
    <dbReference type="NCBI Taxonomy" id="1765683"/>
    <lineage>
        <taxon>Bacteria</taxon>
        <taxon>Bacillati</taxon>
        <taxon>Bacillota</taxon>
        <taxon>Bacilli</taxon>
        <taxon>Bacillales</taxon>
        <taxon>Alicyclobacillaceae</taxon>
        <taxon>Ferroacidibacillus</taxon>
    </lineage>
</organism>
<proteinExistence type="predicted"/>
<keyword evidence="1" id="KW-1133">Transmembrane helix</keyword>
<dbReference type="Proteomes" id="UP000053557">
    <property type="component" value="Unassembled WGS sequence"/>
</dbReference>
<dbReference type="AlphaFoldDB" id="A0A101XTL0"/>
<sequence length="102" mass="11464">MKRLSWIGATLLVFLGALCLVMAGSGVSVRPMGSMMGSMMAFSMLGMIAFLFFIVILFAILFLWLQTRRETAGMCRACGRRLHSDWRVCPYCGDKIERSSER</sequence>
<reference evidence="2 3" key="1">
    <citation type="submission" date="2015-12" db="EMBL/GenBank/DDBJ databases">
        <title>Draft genome sequence of Acidibacillus ferrooxidans ITV001, isolated from a chalcopyrite acid mine drainage site in Brazil.</title>
        <authorList>
            <person name="Dall'Agnol H."/>
            <person name="Nancucheo I."/>
            <person name="Johnson B."/>
            <person name="Oliveira R."/>
            <person name="Leite L."/>
            <person name="Pylro V."/>
            <person name="Nunes G.L."/>
            <person name="Tzotzos G."/>
            <person name="Fernandes G.R."/>
            <person name="Dutra J."/>
            <person name="Orellana S.C."/>
            <person name="Oliveira G."/>
        </authorList>
    </citation>
    <scope>NUCLEOTIDE SEQUENCE [LARGE SCALE GENOMIC DNA]</scope>
    <source>
        <strain evidence="3">ITV01</strain>
    </source>
</reference>
<dbReference type="EMBL" id="LPVJ01000003">
    <property type="protein sequence ID" value="KUO97229.1"/>
    <property type="molecule type" value="Genomic_DNA"/>
</dbReference>
<dbReference type="OrthoDB" id="481529at2"/>
<evidence type="ECO:0000256" key="1">
    <source>
        <dbReference type="SAM" id="Phobius"/>
    </source>
</evidence>
<protein>
    <recommendedName>
        <fullName evidence="4">Zinc-ribbon domain-containing protein</fullName>
    </recommendedName>
</protein>
<accession>A0A101XTL0</accession>
<gene>
    <name evidence="2" type="ORF">ATW55_11580</name>
</gene>
<keyword evidence="1" id="KW-0472">Membrane</keyword>
<name>A0A101XTL0_9BACL</name>
<keyword evidence="3" id="KW-1185">Reference proteome</keyword>
<evidence type="ECO:0000313" key="2">
    <source>
        <dbReference type="EMBL" id="KUO97229.1"/>
    </source>
</evidence>
<feature type="transmembrane region" description="Helical" evidence="1">
    <location>
        <begin position="39"/>
        <end position="65"/>
    </location>
</feature>
<evidence type="ECO:0008006" key="4">
    <source>
        <dbReference type="Google" id="ProtNLM"/>
    </source>
</evidence>
<comment type="caution">
    <text evidence="2">The sequence shown here is derived from an EMBL/GenBank/DDBJ whole genome shotgun (WGS) entry which is preliminary data.</text>
</comment>
<keyword evidence="1" id="KW-0812">Transmembrane</keyword>